<evidence type="ECO:0008006" key="3">
    <source>
        <dbReference type="Google" id="ProtNLM"/>
    </source>
</evidence>
<dbReference type="EMBL" id="LT670849">
    <property type="protein sequence ID" value="SHN79175.1"/>
    <property type="molecule type" value="Genomic_DNA"/>
</dbReference>
<gene>
    <name evidence="1" type="ORF">SAMN05444170_3937</name>
</gene>
<accession>A0A1M7U8D1</accession>
<dbReference type="Proteomes" id="UP000184096">
    <property type="component" value="Chromosome I"/>
</dbReference>
<proteinExistence type="predicted"/>
<dbReference type="NCBIfam" id="NF041384">
    <property type="entry name" value="YHS_seleno_dom"/>
    <property type="match status" value="1"/>
</dbReference>
<reference evidence="2" key="1">
    <citation type="submission" date="2016-11" db="EMBL/GenBank/DDBJ databases">
        <authorList>
            <person name="Varghese N."/>
            <person name="Submissions S."/>
        </authorList>
    </citation>
    <scope>NUCLEOTIDE SEQUENCE [LARGE SCALE GENOMIC DNA]</scope>
    <source>
        <strain evidence="2">GAS401</strain>
    </source>
</reference>
<organism evidence="1 2">
    <name type="scientific">Bradyrhizobium erythrophlei</name>
    <dbReference type="NCBI Taxonomy" id="1437360"/>
    <lineage>
        <taxon>Bacteria</taxon>
        <taxon>Pseudomonadati</taxon>
        <taxon>Pseudomonadota</taxon>
        <taxon>Alphaproteobacteria</taxon>
        <taxon>Hyphomicrobiales</taxon>
        <taxon>Nitrobacteraceae</taxon>
        <taxon>Bradyrhizobium</taxon>
    </lineage>
</organism>
<dbReference type="AlphaFoldDB" id="A0A1M7U8D1"/>
<sequence>MTLERQEANGIATKPHFRPRMALISLVLLAGLGASVAAGSMARAATTERVVTNRYSGLAIEGYDPVAYFIDGNPEVGLPAYEAAQGGAVWRFRNEGNRDSFIAHPEIYGPQFGGYDPVDLARGVTVAGNPRFWLIASDRLYLFGREDTRDAFAANPAPFLKEALQRWPALENQLAQ</sequence>
<keyword evidence="2" id="KW-1185">Reference proteome</keyword>
<evidence type="ECO:0000313" key="2">
    <source>
        <dbReference type="Proteomes" id="UP000184096"/>
    </source>
</evidence>
<evidence type="ECO:0000313" key="1">
    <source>
        <dbReference type="EMBL" id="SHN79175.1"/>
    </source>
</evidence>
<name>A0A1M7U8D1_9BRAD</name>
<protein>
    <recommendedName>
        <fullName evidence="3">YHS domain-containing protein</fullName>
    </recommendedName>
</protein>